<evidence type="ECO:0000259" key="5">
    <source>
        <dbReference type="Pfam" id="PF18085"/>
    </source>
</evidence>
<keyword evidence="3" id="KW-0418">Kinase</keyword>
<evidence type="ECO:0000256" key="4">
    <source>
        <dbReference type="ARBA" id="ARBA00022840"/>
    </source>
</evidence>
<dbReference type="InterPro" id="IPR040999">
    <property type="entry name" value="Mak_N_cap"/>
</dbReference>
<gene>
    <name evidence="6" type="ORF">ACFPYL_05730</name>
</gene>
<evidence type="ECO:0000313" key="6">
    <source>
        <dbReference type="EMBL" id="MFC6042561.1"/>
    </source>
</evidence>
<evidence type="ECO:0000256" key="1">
    <source>
        <dbReference type="ARBA" id="ARBA00022679"/>
    </source>
</evidence>
<accession>A0ABW1LGU3</accession>
<keyword evidence="7" id="KW-1185">Reference proteome</keyword>
<keyword evidence="2" id="KW-0547">Nucleotide-binding</keyword>
<evidence type="ECO:0000256" key="2">
    <source>
        <dbReference type="ARBA" id="ARBA00022741"/>
    </source>
</evidence>
<evidence type="ECO:0000256" key="3">
    <source>
        <dbReference type="ARBA" id="ARBA00022777"/>
    </source>
</evidence>
<dbReference type="RefSeq" id="WP_379151501.1">
    <property type="nucleotide sequence ID" value="NZ_JBHSRJ010000003.1"/>
</dbReference>
<feature type="domain" description="Maltokinase N-terminal cap" evidence="5">
    <location>
        <begin position="20"/>
        <end position="101"/>
    </location>
</feature>
<sequence length="188" mass="19515">MALLHHASLTPSKSELLAAWLPGQPWAEGLSGLKPFGSYRLDDPEGEVGLEGILVRSDDGTVLHVPLTYRSAPLDGADAALVGTTEHSALGTRWVYDAPADPVWRSTLATTVLTGGVGAEEYFEVDGERETREPSVAVAGTGALGTEVPADLETVVVRRVGEELDVDAVLTGAWDGGSGVLAGVRNGG</sequence>
<dbReference type="EMBL" id="JBHSRJ010000003">
    <property type="protein sequence ID" value="MFC6042561.1"/>
    <property type="molecule type" value="Genomic_DNA"/>
</dbReference>
<proteinExistence type="predicted"/>
<comment type="caution">
    <text evidence="6">The sequence shown here is derived from an EMBL/GenBank/DDBJ whole genome shotgun (WGS) entry which is preliminary data.</text>
</comment>
<dbReference type="Proteomes" id="UP001596135">
    <property type="component" value="Unassembled WGS sequence"/>
</dbReference>
<reference evidence="7" key="1">
    <citation type="journal article" date="2019" name="Int. J. Syst. Evol. Microbiol.">
        <title>The Global Catalogue of Microorganisms (GCM) 10K type strain sequencing project: providing services to taxonomists for standard genome sequencing and annotation.</title>
        <authorList>
            <consortium name="The Broad Institute Genomics Platform"/>
            <consortium name="The Broad Institute Genome Sequencing Center for Infectious Disease"/>
            <person name="Wu L."/>
            <person name="Ma J."/>
        </authorList>
    </citation>
    <scope>NUCLEOTIDE SEQUENCE [LARGE SCALE GENOMIC DNA]</scope>
    <source>
        <strain evidence="7">CCUG 54522</strain>
    </source>
</reference>
<protein>
    <recommendedName>
        <fullName evidence="5">Maltokinase N-terminal cap domain-containing protein</fullName>
    </recommendedName>
</protein>
<organism evidence="6 7">
    <name type="scientific">Nocardioides hankookensis</name>
    <dbReference type="NCBI Taxonomy" id="443157"/>
    <lineage>
        <taxon>Bacteria</taxon>
        <taxon>Bacillati</taxon>
        <taxon>Actinomycetota</taxon>
        <taxon>Actinomycetes</taxon>
        <taxon>Propionibacteriales</taxon>
        <taxon>Nocardioidaceae</taxon>
        <taxon>Nocardioides</taxon>
    </lineage>
</organism>
<keyword evidence="4" id="KW-0067">ATP-binding</keyword>
<dbReference type="Pfam" id="PF18085">
    <property type="entry name" value="Mak_N_cap"/>
    <property type="match status" value="1"/>
</dbReference>
<evidence type="ECO:0000313" key="7">
    <source>
        <dbReference type="Proteomes" id="UP001596135"/>
    </source>
</evidence>
<dbReference type="NCBIfam" id="NF047744">
    <property type="entry name" value="CG0192_rel"/>
    <property type="match status" value="1"/>
</dbReference>
<name>A0ABW1LGU3_9ACTN</name>
<keyword evidence="1" id="KW-0808">Transferase</keyword>